<reference evidence="2" key="1">
    <citation type="journal article" date="2022" name="Int. J. Mol. Sci.">
        <title>Draft Genome of Tanacetum Coccineum: Genomic Comparison of Closely Related Tanacetum-Family Plants.</title>
        <authorList>
            <person name="Yamashiro T."/>
            <person name="Shiraishi A."/>
            <person name="Nakayama K."/>
            <person name="Satake H."/>
        </authorList>
    </citation>
    <scope>NUCLEOTIDE SEQUENCE</scope>
</reference>
<evidence type="ECO:0000259" key="1">
    <source>
        <dbReference type="Pfam" id="PF07727"/>
    </source>
</evidence>
<protein>
    <submittedName>
        <fullName evidence="2">Ribonuclease H-like domain-containing protein</fullName>
    </submittedName>
</protein>
<evidence type="ECO:0000313" key="2">
    <source>
        <dbReference type="EMBL" id="GJT14866.1"/>
    </source>
</evidence>
<dbReference type="EMBL" id="BQNB010013350">
    <property type="protein sequence ID" value="GJT14866.1"/>
    <property type="molecule type" value="Genomic_DNA"/>
</dbReference>
<evidence type="ECO:0000313" key="3">
    <source>
        <dbReference type="Proteomes" id="UP001151760"/>
    </source>
</evidence>
<keyword evidence="3" id="KW-1185">Reference proteome</keyword>
<name>A0ABQ5BMD7_9ASTR</name>
<accession>A0ABQ5BMD7</accession>
<dbReference type="Pfam" id="PF07727">
    <property type="entry name" value="RVT_2"/>
    <property type="match status" value="1"/>
</dbReference>
<gene>
    <name evidence="2" type="ORF">Tco_0873572</name>
</gene>
<dbReference type="Proteomes" id="UP001151760">
    <property type="component" value="Unassembled WGS sequence"/>
</dbReference>
<dbReference type="InterPro" id="IPR013103">
    <property type="entry name" value="RVT_2"/>
</dbReference>
<organism evidence="2 3">
    <name type="scientific">Tanacetum coccineum</name>
    <dbReference type="NCBI Taxonomy" id="301880"/>
    <lineage>
        <taxon>Eukaryota</taxon>
        <taxon>Viridiplantae</taxon>
        <taxon>Streptophyta</taxon>
        <taxon>Embryophyta</taxon>
        <taxon>Tracheophyta</taxon>
        <taxon>Spermatophyta</taxon>
        <taxon>Magnoliopsida</taxon>
        <taxon>eudicotyledons</taxon>
        <taxon>Gunneridae</taxon>
        <taxon>Pentapetalae</taxon>
        <taxon>asterids</taxon>
        <taxon>campanulids</taxon>
        <taxon>Asterales</taxon>
        <taxon>Asteraceae</taxon>
        <taxon>Asteroideae</taxon>
        <taxon>Anthemideae</taxon>
        <taxon>Anthemidinae</taxon>
        <taxon>Tanacetum</taxon>
    </lineage>
</organism>
<reference evidence="2" key="2">
    <citation type="submission" date="2022-01" db="EMBL/GenBank/DDBJ databases">
        <authorList>
            <person name="Yamashiro T."/>
            <person name="Shiraishi A."/>
            <person name="Satake H."/>
            <person name="Nakayama K."/>
        </authorList>
    </citation>
    <scope>NUCLEOTIDE SEQUENCE</scope>
</reference>
<comment type="caution">
    <text evidence="2">The sequence shown here is derived from an EMBL/GenBank/DDBJ whole genome shotgun (WGS) entry which is preliminary data.</text>
</comment>
<sequence length="332" mass="35944">MRYINITLLYQNKLDLAESKLLQWSYSSKALGLDLAQQQTFISAPSQNTLLAQYGYYISISRTPIGSTTGSGIVPAQPSAHQPYDHGCNSKSTGIVNANWHMDTGASSHLNSSAHNLSTIFNSRMYPSVLVGDGKLFPSQPGHNRISGLVKFSSDVIARVISLPVTSLSYLKFLVGQQRGTTDLGYPSGSDVLHGSLNRYKARLVANGSTQIVGIDVDETFSPVVKPATIRTVLSLAISRHWPVHQLDVKNAFLHGSFASAPHKYATEVLERAGMLTCNPCHTPVDTDSKLAAAGDPVLSYQYIARLAGALQYLTFTRPDILCRSAGLSLYA</sequence>
<feature type="domain" description="Reverse transcriptase Ty1/copia-type" evidence="1">
    <location>
        <begin position="198"/>
        <end position="258"/>
    </location>
</feature>
<proteinExistence type="predicted"/>